<dbReference type="GO" id="GO:0004222">
    <property type="term" value="F:metalloendopeptidase activity"/>
    <property type="evidence" value="ECO:0007669"/>
    <property type="project" value="InterPro"/>
</dbReference>
<feature type="transmembrane region" description="Helical" evidence="11">
    <location>
        <begin position="85"/>
        <end position="108"/>
    </location>
</feature>
<keyword evidence="4" id="KW-0479">Metal-binding</keyword>
<keyword evidence="8 10" id="KW-0482">Metalloprotease</keyword>
<keyword evidence="6 10" id="KW-0862">Zinc</keyword>
<dbReference type="EMBL" id="DLVE01000092">
    <property type="protein sequence ID" value="HAA84622.1"/>
    <property type="molecule type" value="Genomic_DNA"/>
</dbReference>
<dbReference type="InterPro" id="IPR001915">
    <property type="entry name" value="Peptidase_M48"/>
</dbReference>
<protein>
    <recommendedName>
        <fullName evidence="12">Peptidase M48 domain-containing protein</fullName>
    </recommendedName>
</protein>
<evidence type="ECO:0000256" key="4">
    <source>
        <dbReference type="ARBA" id="ARBA00022723"/>
    </source>
</evidence>
<dbReference type="Gene3D" id="3.30.2010.10">
    <property type="entry name" value="Metalloproteases ('zincins'), catalytic domain"/>
    <property type="match status" value="1"/>
</dbReference>
<comment type="similarity">
    <text evidence="10">Belongs to the peptidase M48 family.</text>
</comment>
<organism evidence="13 14">
    <name type="scientific">Thermodesulfobacterium commune</name>
    <dbReference type="NCBI Taxonomy" id="1741"/>
    <lineage>
        <taxon>Bacteria</taxon>
        <taxon>Pseudomonadati</taxon>
        <taxon>Thermodesulfobacteriota</taxon>
        <taxon>Thermodesulfobacteria</taxon>
        <taxon>Thermodesulfobacteriales</taxon>
        <taxon>Thermodesulfobacteriaceae</taxon>
        <taxon>Thermodesulfobacterium</taxon>
    </lineage>
</organism>
<evidence type="ECO:0000256" key="7">
    <source>
        <dbReference type="ARBA" id="ARBA00022989"/>
    </source>
</evidence>
<dbReference type="GO" id="GO:0046872">
    <property type="term" value="F:metal ion binding"/>
    <property type="evidence" value="ECO:0007669"/>
    <property type="project" value="UniProtKB-KW"/>
</dbReference>
<dbReference type="CDD" id="cd07345">
    <property type="entry name" value="M48A_Ste24p-like"/>
    <property type="match status" value="1"/>
</dbReference>
<dbReference type="Proteomes" id="UP000257240">
    <property type="component" value="Unassembled WGS sequence"/>
</dbReference>
<evidence type="ECO:0000313" key="14">
    <source>
        <dbReference type="Proteomes" id="UP000257240"/>
    </source>
</evidence>
<dbReference type="GO" id="GO:0006508">
    <property type="term" value="P:proteolysis"/>
    <property type="evidence" value="ECO:0007669"/>
    <property type="project" value="UniProtKB-KW"/>
</dbReference>
<keyword evidence="5 10" id="KW-0378">Hydrolase</keyword>
<feature type="transmembrane region" description="Helical" evidence="11">
    <location>
        <begin position="57"/>
        <end position="79"/>
    </location>
</feature>
<evidence type="ECO:0000256" key="8">
    <source>
        <dbReference type="ARBA" id="ARBA00023049"/>
    </source>
</evidence>
<sequence>MFYEELIYLWIGFILFELFPETNPSFSPVIFIFKELFFFFTLILFKKFLKPQKLSGFWINFFNLFVLVLFVVDLGLFGFKSFLNRYYFSSLLGFLWFLHYVVLIRVFLFGFSLAYLKIILGMMSPIITLILIENVLDILNLKLESYAYPLIFFLVLFISPVFMIRLFPVKVLEDIRIRELIFSFFQTFGVKIKEIYVLKDFGKKVYTAGVIGFFPKFKYIFFSQPLLDLLNEEELIGVLAHELGHIKNKHAFWLLLVLLGLPLYLTSIFCLFSFFDQLLGLKVVMYLKSLPSYYTETLNALVLVFSSYLYLRYIFGYFLRQLEREADFYALTVLGNPKGLIASLLKIGEISGQLYKKSWHHYGIFERICFLQQASLEGFNFKKFYIKNRTQIIIFLVMNLILILFFGFLIAEI</sequence>
<feature type="transmembrane region" description="Helical" evidence="11">
    <location>
        <begin position="148"/>
        <end position="168"/>
    </location>
</feature>
<feature type="domain" description="Peptidase M48" evidence="12">
    <location>
        <begin position="186"/>
        <end position="347"/>
    </location>
</feature>
<keyword evidence="1" id="KW-1003">Cell membrane</keyword>
<dbReference type="PANTHER" id="PTHR43221:SF2">
    <property type="entry name" value="PROTEASE HTPX HOMOLOG"/>
    <property type="match status" value="1"/>
</dbReference>
<evidence type="ECO:0000256" key="3">
    <source>
        <dbReference type="ARBA" id="ARBA00022692"/>
    </source>
</evidence>
<keyword evidence="7 11" id="KW-1133">Transmembrane helix</keyword>
<evidence type="ECO:0000313" key="13">
    <source>
        <dbReference type="EMBL" id="HAA84622.1"/>
    </source>
</evidence>
<feature type="transmembrane region" description="Helical" evidence="11">
    <location>
        <begin position="115"/>
        <end position="136"/>
    </location>
</feature>
<reference evidence="13 14" key="1">
    <citation type="journal article" date="2018" name="Nat. Biotechnol.">
        <title>A standardized bacterial taxonomy based on genome phylogeny substantially revises the tree of life.</title>
        <authorList>
            <person name="Parks D.H."/>
            <person name="Chuvochina M."/>
            <person name="Waite D.W."/>
            <person name="Rinke C."/>
            <person name="Skarshewski A."/>
            <person name="Chaumeil P.A."/>
            <person name="Hugenholtz P."/>
        </authorList>
    </citation>
    <scope>NUCLEOTIDE SEQUENCE [LARGE SCALE GENOMIC DNA]</scope>
    <source>
        <strain evidence="13">UBA12529</strain>
    </source>
</reference>
<dbReference type="RefSeq" id="WP_273010713.1">
    <property type="nucleotide sequence ID" value="NZ_DAINLL010000004.1"/>
</dbReference>
<keyword evidence="2 10" id="KW-0645">Protease</keyword>
<keyword evidence="9 11" id="KW-0472">Membrane</keyword>
<evidence type="ECO:0000256" key="9">
    <source>
        <dbReference type="ARBA" id="ARBA00023136"/>
    </source>
</evidence>
<comment type="caution">
    <text evidence="13">The sequence shown here is derived from an EMBL/GenBank/DDBJ whole genome shotgun (WGS) entry which is preliminary data.</text>
</comment>
<evidence type="ECO:0000256" key="6">
    <source>
        <dbReference type="ARBA" id="ARBA00022833"/>
    </source>
</evidence>
<dbReference type="InterPro" id="IPR050083">
    <property type="entry name" value="HtpX_protease"/>
</dbReference>
<name>A0A101FKE0_9BACT</name>
<evidence type="ECO:0000259" key="12">
    <source>
        <dbReference type="Pfam" id="PF01435"/>
    </source>
</evidence>
<dbReference type="PANTHER" id="PTHR43221">
    <property type="entry name" value="PROTEASE HTPX"/>
    <property type="match status" value="1"/>
</dbReference>
<evidence type="ECO:0000256" key="11">
    <source>
        <dbReference type="SAM" id="Phobius"/>
    </source>
</evidence>
<dbReference type="AlphaFoldDB" id="A0A101FKE0"/>
<feature type="transmembrane region" description="Helical" evidence="11">
    <location>
        <begin position="294"/>
        <end position="315"/>
    </location>
</feature>
<evidence type="ECO:0000256" key="2">
    <source>
        <dbReference type="ARBA" id="ARBA00022670"/>
    </source>
</evidence>
<dbReference type="Pfam" id="PF01435">
    <property type="entry name" value="Peptidase_M48"/>
    <property type="match status" value="1"/>
</dbReference>
<gene>
    <name evidence="13" type="ORF">DCE01_07555</name>
</gene>
<evidence type="ECO:0000256" key="10">
    <source>
        <dbReference type="RuleBase" id="RU003983"/>
    </source>
</evidence>
<accession>A0A101FKE0</accession>
<evidence type="ECO:0000256" key="5">
    <source>
        <dbReference type="ARBA" id="ARBA00022801"/>
    </source>
</evidence>
<proteinExistence type="inferred from homology"/>
<evidence type="ECO:0000256" key="1">
    <source>
        <dbReference type="ARBA" id="ARBA00022475"/>
    </source>
</evidence>
<keyword evidence="3 11" id="KW-0812">Transmembrane</keyword>
<feature type="transmembrane region" description="Helical" evidence="11">
    <location>
        <begin position="251"/>
        <end position="274"/>
    </location>
</feature>
<comment type="cofactor">
    <cofactor evidence="10">
        <name>Zn(2+)</name>
        <dbReference type="ChEBI" id="CHEBI:29105"/>
    </cofactor>
    <text evidence="10">Binds 1 zinc ion per subunit.</text>
</comment>
<feature type="transmembrane region" description="Helical" evidence="11">
    <location>
        <begin position="392"/>
        <end position="411"/>
    </location>
</feature>
<feature type="transmembrane region" description="Helical" evidence="11">
    <location>
        <begin position="25"/>
        <end position="45"/>
    </location>
</feature>